<evidence type="ECO:0000313" key="3">
    <source>
        <dbReference type="EMBL" id="PSS28140.1"/>
    </source>
</evidence>
<dbReference type="GO" id="GO:0035861">
    <property type="term" value="C:site of double-strand break"/>
    <property type="evidence" value="ECO:0007669"/>
    <property type="project" value="TreeGrafter"/>
</dbReference>
<feature type="region of interest" description="Disordered" evidence="1">
    <location>
        <begin position="117"/>
        <end position="145"/>
    </location>
</feature>
<feature type="compositionally biased region" description="Basic residues" evidence="1">
    <location>
        <begin position="267"/>
        <end position="281"/>
    </location>
</feature>
<dbReference type="Pfam" id="PF10382">
    <property type="entry name" value="ZGRF1-like_N"/>
    <property type="match status" value="1"/>
</dbReference>
<reference evidence="3 4" key="1">
    <citation type="journal article" date="2018" name="New Phytol.">
        <title>Comparative genomics and transcriptomics depict ericoid mycorrhizal fungi as versatile saprotrophs and plant mutualists.</title>
        <authorList>
            <person name="Martino E."/>
            <person name="Morin E."/>
            <person name="Grelet G.A."/>
            <person name="Kuo A."/>
            <person name="Kohler A."/>
            <person name="Daghino S."/>
            <person name="Barry K.W."/>
            <person name="Cichocki N."/>
            <person name="Clum A."/>
            <person name="Dockter R.B."/>
            <person name="Hainaut M."/>
            <person name="Kuo R.C."/>
            <person name="LaButti K."/>
            <person name="Lindahl B.D."/>
            <person name="Lindquist E.A."/>
            <person name="Lipzen A."/>
            <person name="Khouja H.R."/>
            <person name="Magnuson J."/>
            <person name="Murat C."/>
            <person name="Ohm R.A."/>
            <person name="Singer S.W."/>
            <person name="Spatafora J.W."/>
            <person name="Wang M."/>
            <person name="Veneault-Fourrey C."/>
            <person name="Henrissat B."/>
            <person name="Grigoriev I.V."/>
            <person name="Martin F.M."/>
            <person name="Perotto S."/>
        </authorList>
    </citation>
    <scope>NUCLEOTIDE SEQUENCE [LARGE SCALE GENOMIC DNA]</scope>
    <source>
        <strain evidence="3 4">ATCC 22711</strain>
    </source>
</reference>
<feature type="region of interest" description="Disordered" evidence="1">
    <location>
        <begin position="651"/>
        <end position="692"/>
    </location>
</feature>
<dbReference type="InParanoid" id="A0A2T3BFD7"/>
<dbReference type="GeneID" id="36573559"/>
<evidence type="ECO:0000259" key="2">
    <source>
        <dbReference type="Pfam" id="PF10382"/>
    </source>
</evidence>
<dbReference type="RefSeq" id="XP_024725665.1">
    <property type="nucleotide sequence ID" value="XM_024865478.1"/>
</dbReference>
<dbReference type="AlphaFoldDB" id="A0A2T3BFD7"/>
<gene>
    <name evidence="3" type="ORF">M430DRAFT_269541</name>
</gene>
<feature type="compositionally biased region" description="Polar residues" evidence="1">
    <location>
        <begin position="123"/>
        <end position="137"/>
    </location>
</feature>
<proteinExistence type="predicted"/>
<dbReference type="InterPro" id="IPR052800">
    <property type="entry name" value="DNA_Repair_Helicase_ZGRF1"/>
</dbReference>
<feature type="compositionally biased region" description="Basic and acidic residues" evidence="1">
    <location>
        <begin position="474"/>
        <end position="488"/>
    </location>
</feature>
<dbReference type="GO" id="GO:0006302">
    <property type="term" value="P:double-strand break repair"/>
    <property type="evidence" value="ECO:0007669"/>
    <property type="project" value="TreeGrafter"/>
</dbReference>
<feature type="compositionally biased region" description="Basic and acidic residues" evidence="1">
    <location>
        <begin position="172"/>
        <end position="183"/>
    </location>
</feature>
<dbReference type="PANTHER" id="PTHR28535:SF1">
    <property type="entry name" value="PROTEIN ZGRF1"/>
    <property type="match status" value="1"/>
</dbReference>
<accession>A0A2T3BFD7</accession>
<dbReference type="InterPro" id="IPR018838">
    <property type="entry name" value="ZGRF1-like_N"/>
</dbReference>
<dbReference type="GO" id="GO:0005634">
    <property type="term" value="C:nucleus"/>
    <property type="evidence" value="ECO:0007669"/>
    <property type="project" value="TreeGrafter"/>
</dbReference>
<organism evidence="3 4">
    <name type="scientific">Amorphotheca resinae ATCC 22711</name>
    <dbReference type="NCBI Taxonomy" id="857342"/>
    <lineage>
        <taxon>Eukaryota</taxon>
        <taxon>Fungi</taxon>
        <taxon>Dikarya</taxon>
        <taxon>Ascomycota</taxon>
        <taxon>Pezizomycotina</taxon>
        <taxon>Leotiomycetes</taxon>
        <taxon>Helotiales</taxon>
        <taxon>Amorphothecaceae</taxon>
        <taxon>Amorphotheca</taxon>
    </lineage>
</organism>
<feature type="compositionally biased region" description="Polar residues" evidence="1">
    <location>
        <begin position="651"/>
        <end position="678"/>
    </location>
</feature>
<protein>
    <recommendedName>
        <fullName evidence="2">5'-3' DNA helicase ZGRF1-like N-terminal domain-containing protein</fullName>
    </recommendedName>
</protein>
<sequence length="959" mass="103507">MSSPAWTVHPTHNTAPVLEFRCLFTQDLRRKQKRWQDGRLKFHTFNKRVMVYDERSNFVGDTHWREDSEFNEGEELELERGGSLVQVGECIGKRDQDLSELVDKRVKEREERVAARIAGASPSRPQASPIRPQNSTPVAALYPRPKPLNEVLGTPTGHYGRATVSNLSPFEQKHQGSLDDNINHRPAKRQKQNHLAPSKNGYAQNLTGATLTLASTRPPSTPTIRYEPLRPSIQRPQAETIDLTKEEGEGGGMGRRAIRDESSSRKSPGRVQKRKSNRSSPKRSGYARNLTGAALTLTGMEAFASKSSATNLAISTRSSASVDLEDDCASSPSEDGFVVIDGSSRTTTTRTVTKPKQASNARVSEADLPRNPSPSSSTSAIDSSIPKSAPKYAPKPIVSHENKTTKSSPATGLTTEQPVTALRIKSRPPRKMMMLMEPPRSRPSTSGETSKKSKKMPKEGLKCAPPSDEATPPEARERLNSHCKKQGEFLEPDDEQPSLDLDEFSSSPIDSGIDHNMHDNFLSRRKPSAGKAYSIIPSAPTHSVGSLEKPTEIPKVIEGMDENIPTAGKLNRTINSVHDATDKGLHVPSQPVSIIVNSSTMTEKSMGTGKSDIDGSTYAQKGEIVPQTDVHAADDTARISLQDSISTTVGGKNTTLAKNTSSAADEAKTTNSSVSATLESEMETMGKSNSPLRKEALLKLGRLPDENTEARLSKPHVRVEGQVLVDEPNDTNQPAPGTGEPEAAGSSTAPGDLGITENGGTVPTVSTVTRLENASQATDHFQGSVKVSVTQPNGTDQRVHPHWQEARNIETVSSEVMIKPSPKPSPTIAMSDIDASAEERITGFNPANGMEQTAESTTIIPPKARVINPATRGPSIKVMANKTIDTMAPPAFNVMPKMPPPPHSSSSTTRQETVVTTAEEKPGIAGSLAETQVCGPWSRESFDLFGSWKPPPGRASMNA</sequence>
<dbReference type="OrthoDB" id="6513042at2759"/>
<feature type="region of interest" description="Disordered" evidence="1">
    <location>
        <begin position="172"/>
        <end position="288"/>
    </location>
</feature>
<feature type="compositionally biased region" description="Acidic residues" evidence="1">
    <location>
        <begin position="490"/>
        <end position="503"/>
    </location>
</feature>
<feature type="compositionally biased region" description="Low complexity" evidence="1">
    <location>
        <begin position="373"/>
        <end position="388"/>
    </location>
</feature>
<keyword evidence="4" id="KW-1185">Reference proteome</keyword>
<name>A0A2T3BFD7_AMORE</name>
<dbReference type="Proteomes" id="UP000241818">
    <property type="component" value="Unassembled WGS sequence"/>
</dbReference>
<dbReference type="PANTHER" id="PTHR28535">
    <property type="entry name" value="ZINC FINGER GRF-TYPE CONTAINING 1"/>
    <property type="match status" value="1"/>
</dbReference>
<feature type="domain" description="5'-3' DNA helicase ZGRF1-like N-terminal" evidence="2">
    <location>
        <begin position="17"/>
        <end position="98"/>
    </location>
</feature>
<feature type="region of interest" description="Disordered" evidence="1">
    <location>
        <begin position="706"/>
        <end position="761"/>
    </location>
</feature>
<feature type="compositionally biased region" description="Polar residues" evidence="1">
    <location>
        <begin position="201"/>
        <end position="218"/>
    </location>
</feature>
<feature type="region of interest" description="Disordered" evidence="1">
    <location>
        <begin position="899"/>
        <end position="932"/>
    </location>
</feature>
<feature type="compositionally biased region" description="Polar residues" evidence="1">
    <location>
        <begin position="405"/>
        <end position="418"/>
    </location>
</feature>
<evidence type="ECO:0000313" key="4">
    <source>
        <dbReference type="Proteomes" id="UP000241818"/>
    </source>
</evidence>
<dbReference type="EMBL" id="KZ679006">
    <property type="protein sequence ID" value="PSS28140.1"/>
    <property type="molecule type" value="Genomic_DNA"/>
</dbReference>
<evidence type="ECO:0000256" key="1">
    <source>
        <dbReference type="SAM" id="MobiDB-lite"/>
    </source>
</evidence>
<feature type="region of interest" description="Disordered" evidence="1">
    <location>
        <begin position="318"/>
        <end position="512"/>
    </location>
</feature>
<dbReference type="STRING" id="857342.A0A2T3BFD7"/>